<name>A0A1B1NEQ1_9MICO</name>
<evidence type="ECO:0000313" key="3">
    <source>
        <dbReference type="Proteomes" id="UP000092482"/>
    </source>
</evidence>
<dbReference type="RefSeq" id="WP_066640940.1">
    <property type="nucleotide sequence ID" value="NZ_CP014989.1"/>
</dbReference>
<reference evidence="2 3" key="1">
    <citation type="submission" date="2016-03" db="EMBL/GenBank/DDBJ databases">
        <title>Shallow-sea hydrothermal system.</title>
        <authorList>
            <person name="Tang K."/>
        </authorList>
    </citation>
    <scope>NUCLEOTIDE SEQUENCE [LARGE SCALE GENOMIC DNA]</scope>
    <source>
        <strain evidence="2 3">JLT9</strain>
    </source>
</reference>
<dbReference type="KEGG" id="serj:SGUI_2521"/>
<dbReference type="OrthoDB" id="4871055at2"/>
<sequence length="84" mass="8664">MAPDQTPDEPSRAPVHRRPQLSRFLVAGAVLGLVVGVVVSLSRPDAPGSSSGQQAILLGATGAIFFGLLAAIVYLVVDRGSGRR</sequence>
<dbReference type="EMBL" id="CP014989">
    <property type="protein sequence ID" value="ANS79917.1"/>
    <property type="molecule type" value="Genomic_DNA"/>
</dbReference>
<dbReference type="STRING" id="1758689.SGUI_2521"/>
<protein>
    <submittedName>
        <fullName evidence="2">Uncharacterized protein</fullName>
    </submittedName>
</protein>
<gene>
    <name evidence="2" type="ORF">SGUI_2521</name>
</gene>
<accession>A0A1B1NEQ1</accession>
<evidence type="ECO:0000313" key="2">
    <source>
        <dbReference type="EMBL" id="ANS79917.1"/>
    </source>
</evidence>
<feature type="transmembrane region" description="Helical" evidence="1">
    <location>
        <begin position="21"/>
        <end position="42"/>
    </location>
</feature>
<evidence type="ECO:0000256" key="1">
    <source>
        <dbReference type="SAM" id="Phobius"/>
    </source>
</evidence>
<keyword evidence="3" id="KW-1185">Reference proteome</keyword>
<keyword evidence="1" id="KW-0472">Membrane</keyword>
<dbReference type="Proteomes" id="UP000092482">
    <property type="component" value="Chromosome"/>
</dbReference>
<keyword evidence="1" id="KW-0812">Transmembrane</keyword>
<feature type="transmembrane region" description="Helical" evidence="1">
    <location>
        <begin position="54"/>
        <end position="77"/>
    </location>
</feature>
<keyword evidence="1" id="KW-1133">Transmembrane helix</keyword>
<proteinExistence type="predicted"/>
<dbReference type="AlphaFoldDB" id="A0A1B1NEQ1"/>
<organism evidence="2 3">
    <name type="scientific">Serinicoccus hydrothermalis</name>
    <dbReference type="NCBI Taxonomy" id="1758689"/>
    <lineage>
        <taxon>Bacteria</taxon>
        <taxon>Bacillati</taxon>
        <taxon>Actinomycetota</taxon>
        <taxon>Actinomycetes</taxon>
        <taxon>Micrococcales</taxon>
        <taxon>Ornithinimicrobiaceae</taxon>
        <taxon>Serinicoccus</taxon>
    </lineage>
</organism>